<dbReference type="Proteomes" id="UP000235145">
    <property type="component" value="Unassembled WGS sequence"/>
</dbReference>
<dbReference type="GO" id="GO:0005506">
    <property type="term" value="F:iron ion binding"/>
    <property type="evidence" value="ECO:0007669"/>
    <property type="project" value="InterPro"/>
</dbReference>
<comment type="caution">
    <text evidence="9">The sequence shown here is derived from an EMBL/GenBank/DDBJ whole genome shotgun (WGS) entry which is preliminary data.</text>
</comment>
<comment type="similarity">
    <text evidence="1 8">Belongs to the cytochrome P450 family.</text>
</comment>
<keyword evidence="2 7" id="KW-0349">Heme</keyword>
<dbReference type="PRINTS" id="PR00385">
    <property type="entry name" value="P450"/>
</dbReference>
<dbReference type="Gene3D" id="1.10.630.10">
    <property type="entry name" value="Cytochrome P450"/>
    <property type="match status" value="2"/>
</dbReference>
<dbReference type="InterPro" id="IPR017972">
    <property type="entry name" value="Cyt_P450_CS"/>
</dbReference>
<sequence length="173" mass="19728">MFAAGIDTSSATIIWAMAEMMRNQRVLRKAQIEIRETSRRETTNFKEFSTSTNNYHYLKLHARVPLLVPRDCSSSARSMIMIYLPKKADPESFIPERFENSSINFTGNDYEFIPFGAGRRMCPGITFGTNSVESTLVNLLHHFEWQLPNGMEPQDIINMEESDGITTTLKAPL</sequence>
<dbReference type="InterPro" id="IPR052306">
    <property type="entry name" value="CYP450_71D"/>
</dbReference>
<evidence type="ECO:0000256" key="1">
    <source>
        <dbReference type="ARBA" id="ARBA00010617"/>
    </source>
</evidence>
<dbReference type="PANTHER" id="PTHR47953:SF17">
    <property type="entry name" value="CYTOCHROME P450"/>
    <property type="match status" value="1"/>
</dbReference>
<gene>
    <name evidence="9" type="ORF">LSAT_V11C700356670</name>
</gene>
<organism evidence="9 10">
    <name type="scientific">Lactuca sativa</name>
    <name type="common">Garden lettuce</name>
    <dbReference type="NCBI Taxonomy" id="4236"/>
    <lineage>
        <taxon>Eukaryota</taxon>
        <taxon>Viridiplantae</taxon>
        <taxon>Streptophyta</taxon>
        <taxon>Embryophyta</taxon>
        <taxon>Tracheophyta</taxon>
        <taxon>Spermatophyta</taxon>
        <taxon>Magnoliopsida</taxon>
        <taxon>eudicotyledons</taxon>
        <taxon>Gunneridae</taxon>
        <taxon>Pentapetalae</taxon>
        <taxon>asterids</taxon>
        <taxon>campanulids</taxon>
        <taxon>Asterales</taxon>
        <taxon>Asteraceae</taxon>
        <taxon>Cichorioideae</taxon>
        <taxon>Cichorieae</taxon>
        <taxon>Lactucinae</taxon>
        <taxon>Lactuca</taxon>
    </lineage>
</organism>
<dbReference type="PANTHER" id="PTHR47953">
    <property type="entry name" value="OS08G0105600 PROTEIN"/>
    <property type="match status" value="1"/>
</dbReference>
<dbReference type="InterPro" id="IPR002401">
    <property type="entry name" value="Cyt_P450_E_grp-I"/>
</dbReference>
<evidence type="ECO:0000256" key="3">
    <source>
        <dbReference type="ARBA" id="ARBA00022723"/>
    </source>
</evidence>
<proteinExistence type="inferred from homology"/>
<keyword evidence="6 8" id="KW-0503">Monooxygenase</keyword>
<evidence type="ECO:0008006" key="11">
    <source>
        <dbReference type="Google" id="ProtNLM"/>
    </source>
</evidence>
<dbReference type="SUPFAM" id="SSF48264">
    <property type="entry name" value="Cytochrome P450"/>
    <property type="match status" value="1"/>
</dbReference>
<keyword evidence="10" id="KW-1185">Reference proteome</keyword>
<dbReference type="GO" id="GO:0016705">
    <property type="term" value="F:oxidoreductase activity, acting on paired donors, with incorporation or reduction of molecular oxygen"/>
    <property type="evidence" value="ECO:0007669"/>
    <property type="project" value="InterPro"/>
</dbReference>
<evidence type="ECO:0000256" key="4">
    <source>
        <dbReference type="ARBA" id="ARBA00023002"/>
    </source>
</evidence>
<dbReference type="GO" id="GO:0020037">
    <property type="term" value="F:heme binding"/>
    <property type="evidence" value="ECO:0007669"/>
    <property type="project" value="InterPro"/>
</dbReference>
<keyword evidence="4 8" id="KW-0560">Oxidoreductase</keyword>
<evidence type="ECO:0000313" key="10">
    <source>
        <dbReference type="Proteomes" id="UP000235145"/>
    </source>
</evidence>
<dbReference type="Pfam" id="PF00067">
    <property type="entry name" value="p450"/>
    <property type="match status" value="2"/>
</dbReference>
<dbReference type="InterPro" id="IPR036396">
    <property type="entry name" value="Cyt_P450_sf"/>
</dbReference>
<dbReference type="PROSITE" id="PS00086">
    <property type="entry name" value="CYTOCHROME_P450"/>
    <property type="match status" value="1"/>
</dbReference>
<keyword evidence="5 7" id="KW-0408">Iron</keyword>
<reference evidence="9 10" key="1">
    <citation type="journal article" date="2017" name="Nat. Commun.">
        <title>Genome assembly with in vitro proximity ligation data and whole-genome triplication in lettuce.</title>
        <authorList>
            <person name="Reyes-Chin-Wo S."/>
            <person name="Wang Z."/>
            <person name="Yang X."/>
            <person name="Kozik A."/>
            <person name="Arikit S."/>
            <person name="Song C."/>
            <person name="Xia L."/>
            <person name="Froenicke L."/>
            <person name="Lavelle D.O."/>
            <person name="Truco M.J."/>
            <person name="Xia R."/>
            <person name="Zhu S."/>
            <person name="Xu C."/>
            <person name="Xu H."/>
            <person name="Xu X."/>
            <person name="Cox K."/>
            <person name="Korf I."/>
            <person name="Meyers B.C."/>
            <person name="Michelmore R.W."/>
        </authorList>
    </citation>
    <scope>NUCLEOTIDE SEQUENCE [LARGE SCALE GENOMIC DNA]</scope>
    <source>
        <strain evidence="10">cv. Salinas</strain>
        <tissue evidence="9">Seedlings</tissue>
    </source>
</reference>
<dbReference type="PRINTS" id="PR00463">
    <property type="entry name" value="EP450I"/>
</dbReference>
<evidence type="ECO:0000256" key="5">
    <source>
        <dbReference type="ARBA" id="ARBA00023004"/>
    </source>
</evidence>
<evidence type="ECO:0000256" key="8">
    <source>
        <dbReference type="RuleBase" id="RU000461"/>
    </source>
</evidence>
<name>A0A9R1V4J0_LACSA</name>
<evidence type="ECO:0000256" key="2">
    <source>
        <dbReference type="ARBA" id="ARBA00022617"/>
    </source>
</evidence>
<feature type="binding site" description="axial binding residue" evidence="7">
    <location>
        <position position="122"/>
    </location>
    <ligand>
        <name>heme</name>
        <dbReference type="ChEBI" id="CHEBI:30413"/>
    </ligand>
    <ligandPart>
        <name>Fe</name>
        <dbReference type="ChEBI" id="CHEBI:18248"/>
    </ligandPart>
</feature>
<protein>
    <recommendedName>
        <fullName evidence="11">Cytochrome P450</fullName>
    </recommendedName>
</protein>
<dbReference type="GO" id="GO:0004497">
    <property type="term" value="F:monooxygenase activity"/>
    <property type="evidence" value="ECO:0007669"/>
    <property type="project" value="UniProtKB-KW"/>
</dbReference>
<keyword evidence="3 7" id="KW-0479">Metal-binding</keyword>
<dbReference type="AlphaFoldDB" id="A0A9R1V4J0"/>
<dbReference type="EMBL" id="NBSK02000007">
    <property type="protein sequence ID" value="KAJ0198116.1"/>
    <property type="molecule type" value="Genomic_DNA"/>
</dbReference>
<evidence type="ECO:0000256" key="7">
    <source>
        <dbReference type="PIRSR" id="PIRSR602401-1"/>
    </source>
</evidence>
<evidence type="ECO:0000313" key="9">
    <source>
        <dbReference type="EMBL" id="KAJ0198116.1"/>
    </source>
</evidence>
<comment type="cofactor">
    <cofactor evidence="7">
        <name>heme</name>
        <dbReference type="ChEBI" id="CHEBI:30413"/>
    </cofactor>
</comment>
<dbReference type="InterPro" id="IPR001128">
    <property type="entry name" value="Cyt_P450"/>
</dbReference>
<evidence type="ECO:0000256" key="6">
    <source>
        <dbReference type="ARBA" id="ARBA00023033"/>
    </source>
</evidence>
<accession>A0A9R1V4J0</accession>